<dbReference type="PANTHER" id="PTHR11905:SF159">
    <property type="entry name" value="ADAM METALLOPROTEASE"/>
    <property type="match status" value="1"/>
</dbReference>
<keyword evidence="3" id="KW-0482">Metalloprotease</keyword>
<keyword evidence="3" id="KW-0378">Hydrolase</keyword>
<dbReference type="Pfam" id="PF13688">
    <property type="entry name" value="Reprolysin_5"/>
    <property type="match status" value="1"/>
</dbReference>
<evidence type="ECO:0000259" key="2">
    <source>
        <dbReference type="PROSITE" id="PS50215"/>
    </source>
</evidence>
<comment type="caution">
    <text evidence="3">The sequence shown here is derived from an EMBL/GenBank/DDBJ whole genome shotgun (WGS) entry which is preliminary data.</text>
</comment>
<organism evidence="3 4">
    <name type="scientific">Tahibacter harae</name>
    <dbReference type="NCBI Taxonomy" id="2963937"/>
    <lineage>
        <taxon>Bacteria</taxon>
        <taxon>Pseudomonadati</taxon>
        <taxon>Pseudomonadota</taxon>
        <taxon>Gammaproteobacteria</taxon>
        <taxon>Lysobacterales</taxon>
        <taxon>Rhodanobacteraceae</taxon>
        <taxon>Tahibacter</taxon>
    </lineage>
</organism>
<evidence type="ECO:0000256" key="1">
    <source>
        <dbReference type="SAM" id="SignalP"/>
    </source>
</evidence>
<name>A0ABT1QTA4_9GAMM</name>
<accession>A0ABT1QTA4</accession>
<protein>
    <submittedName>
        <fullName evidence="3">Zinc-dependent metalloprotease</fullName>
    </submittedName>
</protein>
<keyword evidence="4" id="KW-1185">Reference proteome</keyword>
<evidence type="ECO:0000313" key="3">
    <source>
        <dbReference type="EMBL" id="MCQ4165512.1"/>
    </source>
</evidence>
<dbReference type="Proteomes" id="UP001165498">
    <property type="component" value="Unassembled WGS sequence"/>
</dbReference>
<dbReference type="Gene3D" id="3.40.390.10">
    <property type="entry name" value="Collagenase (Catalytic Domain)"/>
    <property type="match status" value="1"/>
</dbReference>
<dbReference type="RefSeq" id="WP_255914702.1">
    <property type="nucleotide sequence ID" value="NZ_JANFQO010000010.1"/>
</dbReference>
<dbReference type="PANTHER" id="PTHR11905">
    <property type="entry name" value="ADAM A DISINTEGRIN AND METALLOPROTEASE DOMAIN"/>
    <property type="match status" value="1"/>
</dbReference>
<keyword evidence="1" id="KW-0732">Signal</keyword>
<dbReference type="PROSITE" id="PS50215">
    <property type="entry name" value="ADAM_MEPRO"/>
    <property type="match status" value="1"/>
</dbReference>
<dbReference type="InterPro" id="IPR001590">
    <property type="entry name" value="Peptidase_M12B"/>
</dbReference>
<keyword evidence="3" id="KW-0645">Protease</keyword>
<dbReference type="GO" id="GO:0008237">
    <property type="term" value="F:metallopeptidase activity"/>
    <property type="evidence" value="ECO:0007669"/>
    <property type="project" value="UniProtKB-KW"/>
</dbReference>
<gene>
    <name evidence="3" type="ORF">NM961_12410</name>
</gene>
<dbReference type="InterPro" id="IPR024079">
    <property type="entry name" value="MetalloPept_cat_dom_sf"/>
</dbReference>
<proteinExistence type="predicted"/>
<dbReference type="SUPFAM" id="SSF55486">
    <property type="entry name" value="Metalloproteases ('zincins'), catalytic domain"/>
    <property type="match status" value="1"/>
</dbReference>
<sequence length="456" mass="48301">MIRRIRYAGALLCLLAAADAFAAATVDAGKFLREGGRHSGALRLTGVKSGATTVSLDLHRFEVFARDVQLLAEDGQGKAQKLPRPHTRYYSGSVVETGAAVFLAVEEDGSARGLVDTDGQASSLDAAAGGALSLSPIDVDAPSRDGGFRCSADELAQARNVIEDARASVQNQAQPAPRGTLPYRARAAIETDYQFYQRFNNTTNATRYVGDLMAYASTKYLAEVNTRIEIAFLRLWTDANDPWNETTSNCSLYEFGSYWNTNMTGVSRTFAHMLSGRTTGGGVAWVGTLCSAPFNTTVSGCTFGNGTLRVGGDYGFTGNISGGFNAANPQVVWDIVGTSHEIGHNFNSPHSHCYANVGGNAEPVDKCYAGQAGQTGCYSGSTQLPGPAGQGSGTIMSYCHLLSPGLSNVSLKFGAGHPYGVAPERIPSRMRARMDSLAQSNPACVIDDTVFADSFD</sequence>
<evidence type="ECO:0000313" key="4">
    <source>
        <dbReference type="Proteomes" id="UP001165498"/>
    </source>
</evidence>
<dbReference type="EMBL" id="JANFQO010000010">
    <property type="protein sequence ID" value="MCQ4165512.1"/>
    <property type="molecule type" value="Genomic_DNA"/>
</dbReference>
<feature type="signal peptide" evidence="1">
    <location>
        <begin position="1"/>
        <end position="22"/>
    </location>
</feature>
<feature type="chain" id="PRO_5045569229" evidence="1">
    <location>
        <begin position="23"/>
        <end position="456"/>
    </location>
</feature>
<reference evidence="3" key="1">
    <citation type="submission" date="2022-07" db="EMBL/GenBank/DDBJ databases">
        <title>Tahibacter sp., a new gammaproteobacterium isolated from the silt sample collected at pig farm.</title>
        <authorList>
            <person name="Chen H."/>
        </authorList>
    </citation>
    <scope>NUCLEOTIDE SEQUENCE</scope>
    <source>
        <strain evidence="3">P2K</strain>
    </source>
</reference>
<feature type="domain" description="Peptidase M12B" evidence="2">
    <location>
        <begin position="183"/>
        <end position="399"/>
    </location>
</feature>